<protein>
    <submittedName>
        <fullName evidence="2">Uncharacterized protein</fullName>
    </submittedName>
</protein>
<dbReference type="EMBL" id="CP045737">
    <property type="protein sequence ID" value="QGG40166.1"/>
    <property type="molecule type" value="Genomic_DNA"/>
</dbReference>
<dbReference type="AlphaFoldDB" id="A0A5Q2MGJ2"/>
<evidence type="ECO:0000313" key="2">
    <source>
        <dbReference type="EMBL" id="QGG40166.1"/>
    </source>
</evidence>
<keyword evidence="3" id="KW-1185">Reference proteome</keyword>
<dbReference type="KEGG" id="aef:GEV26_01580"/>
<accession>A0A5Q2MGJ2</accession>
<evidence type="ECO:0000313" key="3">
    <source>
        <dbReference type="Proteomes" id="UP000392064"/>
    </source>
</evidence>
<feature type="transmembrane region" description="Helical" evidence="1">
    <location>
        <begin position="166"/>
        <end position="183"/>
    </location>
</feature>
<reference evidence="2 3" key="1">
    <citation type="submission" date="2019-11" db="EMBL/GenBank/DDBJ databases">
        <authorList>
            <person name="Li J."/>
        </authorList>
    </citation>
    <scope>NUCLEOTIDE SEQUENCE [LARGE SCALE GENOMIC DNA]</scope>
    <source>
        <strain evidence="2 3">MF47</strain>
    </source>
</reference>
<keyword evidence="1" id="KW-1133">Transmembrane helix</keyword>
<gene>
    <name evidence="2" type="ORF">GEV26_01580</name>
</gene>
<proteinExistence type="predicted"/>
<dbReference type="Proteomes" id="UP000392064">
    <property type="component" value="Chromosome"/>
</dbReference>
<sequence length="273" mass="28994">MRSFSSLVAWLLTVLAGIVTVPLLWVSSHVAQEDGYVEFSSQLAMDDELQVAFADYLADDFVQRGVLPRRLEDVAASALAAVARTTTNQPGFVEAWEQTQRSLHRSAFSDASGPLTVDVSPMAQFVTDRVDKDLPVSLRVPQDLTVSIGSASDRDRLQAVPQSTTFGLLGLLVVIVAGVTSLLSARSRPLAVAALGVGALVVAGVVRFASSEIAPRLVDEAKDENAFARTVQRLLVDRASDSLAGWLEWIAIGGAVAIVVGLVARLATGRRAS</sequence>
<dbReference type="RefSeq" id="WP_153651438.1">
    <property type="nucleotide sequence ID" value="NZ_CP045737.1"/>
</dbReference>
<keyword evidence="1" id="KW-0812">Transmembrane</keyword>
<organism evidence="2 3">
    <name type="scientific">Aeromicrobium yanjiei</name>
    <dbReference type="NCBI Taxonomy" id="2662028"/>
    <lineage>
        <taxon>Bacteria</taxon>
        <taxon>Bacillati</taxon>
        <taxon>Actinomycetota</taxon>
        <taxon>Actinomycetes</taxon>
        <taxon>Propionibacteriales</taxon>
        <taxon>Nocardioidaceae</taxon>
        <taxon>Aeromicrobium</taxon>
    </lineage>
</organism>
<feature type="transmembrane region" description="Helical" evidence="1">
    <location>
        <begin position="190"/>
        <end position="209"/>
    </location>
</feature>
<feature type="transmembrane region" description="Helical" evidence="1">
    <location>
        <begin position="246"/>
        <end position="267"/>
    </location>
</feature>
<keyword evidence="1" id="KW-0472">Membrane</keyword>
<evidence type="ECO:0000256" key="1">
    <source>
        <dbReference type="SAM" id="Phobius"/>
    </source>
</evidence>
<name>A0A5Q2MGJ2_9ACTN</name>